<dbReference type="EMBL" id="CAJOBC010050117">
    <property type="protein sequence ID" value="CAF4174984.1"/>
    <property type="molecule type" value="Genomic_DNA"/>
</dbReference>
<evidence type="ECO:0000313" key="5">
    <source>
        <dbReference type="EMBL" id="CAF4174984.1"/>
    </source>
</evidence>
<dbReference type="EMBL" id="CAJNOK010011114">
    <property type="protein sequence ID" value="CAF1132427.1"/>
    <property type="molecule type" value="Genomic_DNA"/>
</dbReference>
<feature type="region of interest" description="Disordered" evidence="1">
    <location>
        <begin position="86"/>
        <end position="108"/>
    </location>
</feature>
<dbReference type="InterPro" id="IPR013761">
    <property type="entry name" value="SAM/pointed_sf"/>
</dbReference>
<dbReference type="Proteomes" id="UP000681722">
    <property type="component" value="Unassembled WGS sequence"/>
</dbReference>
<evidence type="ECO:0000313" key="3">
    <source>
        <dbReference type="EMBL" id="CAF1325547.1"/>
    </source>
</evidence>
<dbReference type="Proteomes" id="UP000677228">
    <property type="component" value="Unassembled WGS sequence"/>
</dbReference>
<comment type="caution">
    <text evidence="3">The sequence shown here is derived from an EMBL/GenBank/DDBJ whole genome shotgun (WGS) entry which is preliminary data.</text>
</comment>
<feature type="compositionally biased region" description="Low complexity" evidence="1">
    <location>
        <begin position="96"/>
        <end position="106"/>
    </location>
</feature>
<proteinExistence type="predicted"/>
<dbReference type="AlphaFoldDB" id="A0A815FUG7"/>
<reference evidence="3" key="1">
    <citation type="submission" date="2021-02" db="EMBL/GenBank/DDBJ databases">
        <authorList>
            <person name="Nowell W R."/>
        </authorList>
    </citation>
    <scope>NUCLEOTIDE SEQUENCE</scope>
</reference>
<keyword evidence="6" id="KW-1185">Reference proteome</keyword>
<sequence>MALSKEEWYKLFRSVDITDQKAKQFADIFVKNAMTKSLINELTHEGLKSVSISLLADRLEILKLQKRDEFIPKSNFQAIGDAPHMATSMSKRHSDSSSTSANDSFSPEQKIETAMVISKSSIKSSLSSSSMSESEKPIVGYHSTVLMKPNSEERKDAIKKTCETSRKMKSKISHFIHKYLLKVLQKIMSSGNVSLDGAVNLIQGELQNQVAAGSIIELYSVMRYVRYHSDLKELMKFDDFIQIVELFKQKREEYKIWKITPDS</sequence>
<dbReference type="Proteomes" id="UP000682733">
    <property type="component" value="Unassembled WGS sequence"/>
</dbReference>
<name>A0A815FUG7_9BILA</name>
<dbReference type="EMBL" id="CAJOBA010022507">
    <property type="protein sequence ID" value="CAF3917154.1"/>
    <property type="molecule type" value="Genomic_DNA"/>
</dbReference>
<evidence type="ECO:0000313" key="4">
    <source>
        <dbReference type="EMBL" id="CAF3917154.1"/>
    </source>
</evidence>
<protein>
    <submittedName>
        <fullName evidence="3">Uncharacterized protein</fullName>
    </submittedName>
</protein>
<accession>A0A815FUG7</accession>
<dbReference type="EMBL" id="CAJNOQ010013627">
    <property type="protein sequence ID" value="CAF1325547.1"/>
    <property type="molecule type" value="Genomic_DNA"/>
</dbReference>
<dbReference type="Gene3D" id="1.10.150.50">
    <property type="entry name" value="Transcription Factor, Ets-1"/>
    <property type="match status" value="1"/>
</dbReference>
<evidence type="ECO:0000313" key="6">
    <source>
        <dbReference type="Proteomes" id="UP000663829"/>
    </source>
</evidence>
<evidence type="ECO:0000313" key="2">
    <source>
        <dbReference type="EMBL" id="CAF1132427.1"/>
    </source>
</evidence>
<organism evidence="3 6">
    <name type="scientific">Didymodactylos carnosus</name>
    <dbReference type="NCBI Taxonomy" id="1234261"/>
    <lineage>
        <taxon>Eukaryota</taxon>
        <taxon>Metazoa</taxon>
        <taxon>Spiralia</taxon>
        <taxon>Gnathifera</taxon>
        <taxon>Rotifera</taxon>
        <taxon>Eurotatoria</taxon>
        <taxon>Bdelloidea</taxon>
        <taxon>Philodinida</taxon>
        <taxon>Philodinidae</taxon>
        <taxon>Didymodactylos</taxon>
    </lineage>
</organism>
<evidence type="ECO:0000256" key="1">
    <source>
        <dbReference type="SAM" id="MobiDB-lite"/>
    </source>
</evidence>
<gene>
    <name evidence="3" type="ORF">GPM918_LOCUS29685</name>
    <name evidence="2" type="ORF">OVA965_LOCUS20721</name>
    <name evidence="5" type="ORF">SRO942_LOCUS30274</name>
    <name evidence="4" type="ORF">TMI583_LOCUS21187</name>
</gene>
<dbReference type="Proteomes" id="UP000663829">
    <property type="component" value="Unassembled WGS sequence"/>
</dbReference>